<dbReference type="AlphaFoldDB" id="A0A5B7D9B8"/>
<reference evidence="1 2" key="1">
    <citation type="submission" date="2019-05" db="EMBL/GenBank/DDBJ databases">
        <title>Another draft genome of Portunus trituberculatus and its Hox gene families provides insights of decapod evolution.</title>
        <authorList>
            <person name="Jeong J.-H."/>
            <person name="Song I."/>
            <person name="Kim S."/>
            <person name="Choi T."/>
            <person name="Kim D."/>
            <person name="Ryu S."/>
            <person name="Kim W."/>
        </authorList>
    </citation>
    <scope>NUCLEOTIDE SEQUENCE [LARGE SCALE GENOMIC DNA]</scope>
    <source>
        <tissue evidence="1">Muscle</tissue>
    </source>
</reference>
<comment type="caution">
    <text evidence="1">The sequence shown here is derived from an EMBL/GenBank/DDBJ whole genome shotgun (WGS) entry which is preliminary data.</text>
</comment>
<organism evidence="1 2">
    <name type="scientific">Portunus trituberculatus</name>
    <name type="common">Swimming crab</name>
    <name type="synonym">Neptunus trituberculatus</name>
    <dbReference type="NCBI Taxonomy" id="210409"/>
    <lineage>
        <taxon>Eukaryota</taxon>
        <taxon>Metazoa</taxon>
        <taxon>Ecdysozoa</taxon>
        <taxon>Arthropoda</taxon>
        <taxon>Crustacea</taxon>
        <taxon>Multicrustacea</taxon>
        <taxon>Malacostraca</taxon>
        <taxon>Eumalacostraca</taxon>
        <taxon>Eucarida</taxon>
        <taxon>Decapoda</taxon>
        <taxon>Pleocyemata</taxon>
        <taxon>Brachyura</taxon>
        <taxon>Eubrachyura</taxon>
        <taxon>Portunoidea</taxon>
        <taxon>Portunidae</taxon>
        <taxon>Portuninae</taxon>
        <taxon>Portunus</taxon>
    </lineage>
</organism>
<sequence length="87" mass="9667">MNKVHPGLSLYTFGTHCRGENFMWTAGEKEALAHLGVSELEAVSGVITYGRSPAMDQKLAILSRSQHKTWVHTDTVEARSSLFLNIH</sequence>
<accession>A0A5B7D9B8</accession>
<protein>
    <submittedName>
        <fullName evidence="1">Uncharacterized protein</fullName>
    </submittedName>
</protein>
<dbReference type="EMBL" id="VSRR010000623">
    <property type="protein sequence ID" value="MPC17817.1"/>
    <property type="molecule type" value="Genomic_DNA"/>
</dbReference>
<evidence type="ECO:0000313" key="2">
    <source>
        <dbReference type="Proteomes" id="UP000324222"/>
    </source>
</evidence>
<dbReference type="Proteomes" id="UP000324222">
    <property type="component" value="Unassembled WGS sequence"/>
</dbReference>
<name>A0A5B7D9B8_PORTR</name>
<gene>
    <name evidence="1" type="ORF">E2C01_010683</name>
</gene>
<evidence type="ECO:0000313" key="1">
    <source>
        <dbReference type="EMBL" id="MPC17817.1"/>
    </source>
</evidence>
<keyword evidence="2" id="KW-1185">Reference proteome</keyword>
<proteinExistence type="predicted"/>